<keyword evidence="3" id="KW-0804">Transcription</keyword>
<proteinExistence type="predicted"/>
<evidence type="ECO:0000256" key="1">
    <source>
        <dbReference type="ARBA" id="ARBA00023015"/>
    </source>
</evidence>
<dbReference type="InterPro" id="IPR050109">
    <property type="entry name" value="HTH-type_TetR-like_transc_reg"/>
</dbReference>
<dbReference type="EMBL" id="AJWN02000064">
    <property type="protein sequence ID" value="OEE60620.1"/>
    <property type="molecule type" value="Genomic_DNA"/>
</dbReference>
<dbReference type="FunFam" id="1.10.10.60:FF:000141">
    <property type="entry name" value="TetR family transcriptional regulator"/>
    <property type="match status" value="1"/>
</dbReference>
<dbReference type="PANTHER" id="PTHR30055">
    <property type="entry name" value="HTH-TYPE TRANSCRIPTIONAL REGULATOR RUTR"/>
    <property type="match status" value="1"/>
</dbReference>
<evidence type="ECO:0000256" key="3">
    <source>
        <dbReference type="ARBA" id="ARBA00023163"/>
    </source>
</evidence>
<keyword evidence="1" id="KW-0805">Transcription regulation</keyword>
<comment type="caution">
    <text evidence="6">The sequence shown here is derived from an EMBL/GenBank/DDBJ whole genome shotgun (WGS) entry which is preliminary data.</text>
</comment>
<gene>
    <name evidence="6" type="ORF">A1OK_10490</name>
</gene>
<evidence type="ECO:0000313" key="7">
    <source>
        <dbReference type="Proteomes" id="UP000095039"/>
    </source>
</evidence>
<name>A0A1E5C545_9GAMM</name>
<dbReference type="PRINTS" id="PR00455">
    <property type="entry name" value="HTHTETR"/>
</dbReference>
<dbReference type="PROSITE" id="PS50977">
    <property type="entry name" value="HTH_TETR_2"/>
    <property type="match status" value="1"/>
</dbReference>
<dbReference type="AlphaFoldDB" id="A0A1E5C545"/>
<dbReference type="PANTHER" id="PTHR30055:SF224">
    <property type="entry name" value="TRANSCRIPTIONAL REGULATOR TETR FAMILY"/>
    <property type="match status" value="1"/>
</dbReference>
<sequence>MTRSEQKRLAIINAAREEFIQYGFIAANMDRVCSSAEVSKRTLYRHFESKEVLFESVLTIIQESVQETASYPFDPEISAYEQLKAISRKEVDILYHSYGIPLTRVILIEFLRQPDMAQAIITKLYNAKALAGWFAGGIEAGKLSNMTPELFTNTYSSLFNGMFLWPQVFDMRAIPEGKDIDDNIEHVVKVVLGACGVE</sequence>
<dbReference type="InterPro" id="IPR036271">
    <property type="entry name" value="Tet_transcr_reg_TetR-rel_C_sf"/>
</dbReference>
<dbReference type="Pfam" id="PF00440">
    <property type="entry name" value="TetR_N"/>
    <property type="match status" value="1"/>
</dbReference>
<dbReference type="GO" id="GO:0000976">
    <property type="term" value="F:transcription cis-regulatory region binding"/>
    <property type="evidence" value="ECO:0007669"/>
    <property type="project" value="TreeGrafter"/>
</dbReference>
<dbReference type="InterPro" id="IPR009057">
    <property type="entry name" value="Homeodomain-like_sf"/>
</dbReference>
<dbReference type="SUPFAM" id="SSF46689">
    <property type="entry name" value="Homeodomain-like"/>
    <property type="match status" value="1"/>
</dbReference>
<evidence type="ECO:0000259" key="5">
    <source>
        <dbReference type="PROSITE" id="PS50977"/>
    </source>
</evidence>
<organism evidence="6 7">
    <name type="scientific">Enterovibrio norvegicus FF-454</name>
    <dbReference type="NCBI Taxonomy" id="1185651"/>
    <lineage>
        <taxon>Bacteria</taxon>
        <taxon>Pseudomonadati</taxon>
        <taxon>Pseudomonadota</taxon>
        <taxon>Gammaproteobacteria</taxon>
        <taxon>Vibrionales</taxon>
        <taxon>Vibrionaceae</taxon>
        <taxon>Enterovibrio</taxon>
    </lineage>
</organism>
<evidence type="ECO:0000256" key="2">
    <source>
        <dbReference type="ARBA" id="ARBA00023125"/>
    </source>
</evidence>
<reference evidence="6 7" key="1">
    <citation type="journal article" date="2012" name="Science">
        <title>Ecological populations of bacteria act as socially cohesive units of antibiotic production and resistance.</title>
        <authorList>
            <person name="Cordero O.X."/>
            <person name="Wildschutte H."/>
            <person name="Kirkup B."/>
            <person name="Proehl S."/>
            <person name="Ngo L."/>
            <person name="Hussain F."/>
            <person name="Le Roux F."/>
            <person name="Mincer T."/>
            <person name="Polz M.F."/>
        </authorList>
    </citation>
    <scope>NUCLEOTIDE SEQUENCE [LARGE SCALE GENOMIC DNA]</scope>
    <source>
        <strain evidence="6 7">FF-454</strain>
    </source>
</reference>
<dbReference type="Pfam" id="PF14246">
    <property type="entry name" value="TetR_C_7"/>
    <property type="match status" value="1"/>
</dbReference>
<feature type="domain" description="HTH tetR-type" evidence="5">
    <location>
        <begin position="5"/>
        <end position="65"/>
    </location>
</feature>
<dbReference type="Gene3D" id="1.10.10.60">
    <property type="entry name" value="Homeodomain-like"/>
    <property type="match status" value="1"/>
</dbReference>
<protein>
    <submittedName>
        <fullName evidence="6">TetR family transcriptional regulator</fullName>
    </submittedName>
</protein>
<dbReference type="Gene3D" id="1.10.357.10">
    <property type="entry name" value="Tetracycline Repressor, domain 2"/>
    <property type="match status" value="1"/>
</dbReference>
<keyword evidence="2 4" id="KW-0238">DNA-binding</keyword>
<feature type="DNA-binding region" description="H-T-H motif" evidence="4">
    <location>
        <begin position="28"/>
        <end position="47"/>
    </location>
</feature>
<evidence type="ECO:0000313" key="6">
    <source>
        <dbReference type="EMBL" id="OEE60620.1"/>
    </source>
</evidence>
<dbReference type="SUPFAM" id="SSF48498">
    <property type="entry name" value="Tetracyclin repressor-like, C-terminal domain"/>
    <property type="match status" value="1"/>
</dbReference>
<dbReference type="Proteomes" id="UP000095039">
    <property type="component" value="Unassembled WGS sequence"/>
</dbReference>
<dbReference type="RefSeq" id="WP_016962043.1">
    <property type="nucleotide sequence ID" value="NZ_AJWN02000064.1"/>
</dbReference>
<accession>A0A1E5C545</accession>
<keyword evidence="7" id="KW-1185">Reference proteome</keyword>
<dbReference type="InterPro" id="IPR001647">
    <property type="entry name" value="HTH_TetR"/>
</dbReference>
<dbReference type="InterPro" id="IPR039536">
    <property type="entry name" value="TetR_C_Proteobacteria"/>
</dbReference>
<evidence type="ECO:0000256" key="4">
    <source>
        <dbReference type="PROSITE-ProRule" id="PRU00335"/>
    </source>
</evidence>
<dbReference type="GO" id="GO:0003700">
    <property type="term" value="F:DNA-binding transcription factor activity"/>
    <property type="evidence" value="ECO:0007669"/>
    <property type="project" value="TreeGrafter"/>
</dbReference>